<sequence length="161" mass="18003">MTIKQTALMRLGERSGLDSSLKWRKQILICGQGFLYCTPLVSGAQTRLQPLSWRISRETQHHRGDKGRKDVNSPAPPDSRTHRHAFQKPSPDTTSSFQKAAGSAVGLVLSDWPMKRLKTPQELSRCRTPLPPLLMRFGAFSTSNHSPERHSGAQYSLSEAH</sequence>
<evidence type="ECO:0000313" key="3">
    <source>
        <dbReference type="Proteomes" id="UP001219934"/>
    </source>
</evidence>
<proteinExistence type="predicted"/>
<evidence type="ECO:0000256" key="1">
    <source>
        <dbReference type="SAM" id="MobiDB-lite"/>
    </source>
</evidence>
<keyword evidence="3" id="KW-1185">Reference proteome</keyword>
<protein>
    <submittedName>
        <fullName evidence="2">Uncharacterized protein</fullName>
    </submittedName>
</protein>
<dbReference type="EMBL" id="JAPTMU010000013">
    <property type="protein sequence ID" value="KAJ4933410.1"/>
    <property type="molecule type" value="Genomic_DNA"/>
</dbReference>
<accession>A0AAD6AWR0</accession>
<name>A0AAD6AWR0_9TELE</name>
<feature type="region of interest" description="Disordered" evidence="1">
    <location>
        <begin position="58"/>
        <end position="100"/>
    </location>
</feature>
<reference evidence="2" key="1">
    <citation type="submission" date="2022-11" db="EMBL/GenBank/DDBJ databases">
        <title>Chromosome-level genome of Pogonophryne albipinna.</title>
        <authorList>
            <person name="Jo E."/>
        </authorList>
    </citation>
    <scope>NUCLEOTIDE SEQUENCE</scope>
    <source>
        <strain evidence="2">SGF0006</strain>
        <tissue evidence="2">Muscle</tissue>
    </source>
</reference>
<dbReference type="AlphaFoldDB" id="A0AAD6AWR0"/>
<feature type="compositionally biased region" description="Basic and acidic residues" evidence="1">
    <location>
        <begin position="58"/>
        <end position="71"/>
    </location>
</feature>
<gene>
    <name evidence="2" type="ORF">JOQ06_030241</name>
</gene>
<feature type="region of interest" description="Disordered" evidence="1">
    <location>
        <begin position="140"/>
        <end position="161"/>
    </location>
</feature>
<evidence type="ECO:0000313" key="2">
    <source>
        <dbReference type="EMBL" id="KAJ4933410.1"/>
    </source>
</evidence>
<comment type="caution">
    <text evidence="2">The sequence shown here is derived from an EMBL/GenBank/DDBJ whole genome shotgun (WGS) entry which is preliminary data.</text>
</comment>
<dbReference type="Proteomes" id="UP001219934">
    <property type="component" value="Unassembled WGS sequence"/>
</dbReference>
<organism evidence="2 3">
    <name type="scientific">Pogonophryne albipinna</name>
    <dbReference type="NCBI Taxonomy" id="1090488"/>
    <lineage>
        <taxon>Eukaryota</taxon>
        <taxon>Metazoa</taxon>
        <taxon>Chordata</taxon>
        <taxon>Craniata</taxon>
        <taxon>Vertebrata</taxon>
        <taxon>Euteleostomi</taxon>
        <taxon>Actinopterygii</taxon>
        <taxon>Neopterygii</taxon>
        <taxon>Teleostei</taxon>
        <taxon>Neoteleostei</taxon>
        <taxon>Acanthomorphata</taxon>
        <taxon>Eupercaria</taxon>
        <taxon>Perciformes</taxon>
        <taxon>Notothenioidei</taxon>
        <taxon>Pogonophryne</taxon>
    </lineage>
</organism>